<reference evidence="6" key="1">
    <citation type="submission" date="2016-10" db="EMBL/GenBank/DDBJ databases">
        <authorList>
            <person name="de Groot N.N."/>
        </authorList>
    </citation>
    <scope>NUCLEOTIDE SEQUENCE</scope>
</reference>
<dbReference type="Gene3D" id="1.10.10.10">
    <property type="entry name" value="Winged helix-like DNA-binding domain superfamily/Winged helix DNA-binding domain"/>
    <property type="match status" value="1"/>
</dbReference>
<dbReference type="Gene3D" id="3.40.50.2300">
    <property type="match status" value="1"/>
</dbReference>
<name>A0A1W1BEB1_9ZZZZ</name>
<dbReference type="InterPro" id="IPR001789">
    <property type="entry name" value="Sig_transdc_resp-reg_receiver"/>
</dbReference>
<keyword evidence="2" id="KW-0902">Two-component regulatory system</keyword>
<evidence type="ECO:0000259" key="5">
    <source>
        <dbReference type="PROSITE" id="PS51755"/>
    </source>
</evidence>
<dbReference type="Pfam" id="PF00072">
    <property type="entry name" value="Response_reg"/>
    <property type="match status" value="1"/>
</dbReference>
<dbReference type="PANTHER" id="PTHR48111:SF40">
    <property type="entry name" value="PHOSPHATE REGULON TRANSCRIPTIONAL REGULATORY PROTEIN PHOB"/>
    <property type="match status" value="1"/>
</dbReference>
<accession>A0A1W1BEB1</accession>
<dbReference type="GO" id="GO:0000976">
    <property type="term" value="F:transcription cis-regulatory region binding"/>
    <property type="evidence" value="ECO:0007669"/>
    <property type="project" value="TreeGrafter"/>
</dbReference>
<evidence type="ECO:0000256" key="3">
    <source>
        <dbReference type="ARBA" id="ARBA00023125"/>
    </source>
</evidence>
<dbReference type="GO" id="GO:0032993">
    <property type="term" value="C:protein-DNA complex"/>
    <property type="evidence" value="ECO:0007669"/>
    <property type="project" value="TreeGrafter"/>
</dbReference>
<keyword evidence="3" id="KW-0238">DNA-binding</keyword>
<dbReference type="EMBL" id="FPHE01000026">
    <property type="protein sequence ID" value="SFV51896.1"/>
    <property type="molecule type" value="Genomic_DNA"/>
</dbReference>
<keyword evidence="1" id="KW-0597">Phosphoprotein</keyword>
<dbReference type="SMART" id="SM00862">
    <property type="entry name" value="Trans_reg_C"/>
    <property type="match status" value="1"/>
</dbReference>
<dbReference type="InterPro" id="IPR016032">
    <property type="entry name" value="Sig_transdc_resp-reg_C-effctor"/>
</dbReference>
<evidence type="ECO:0000256" key="2">
    <source>
        <dbReference type="ARBA" id="ARBA00023012"/>
    </source>
</evidence>
<dbReference type="PANTHER" id="PTHR48111">
    <property type="entry name" value="REGULATOR OF RPOS"/>
    <property type="match status" value="1"/>
</dbReference>
<dbReference type="SMART" id="SM00448">
    <property type="entry name" value="REC"/>
    <property type="match status" value="1"/>
</dbReference>
<dbReference type="AlphaFoldDB" id="A0A1W1BEB1"/>
<dbReference type="GO" id="GO:0005829">
    <property type="term" value="C:cytosol"/>
    <property type="evidence" value="ECO:0007669"/>
    <property type="project" value="TreeGrafter"/>
</dbReference>
<dbReference type="GO" id="GO:0006355">
    <property type="term" value="P:regulation of DNA-templated transcription"/>
    <property type="evidence" value="ECO:0007669"/>
    <property type="project" value="InterPro"/>
</dbReference>
<evidence type="ECO:0000256" key="1">
    <source>
        <dbReference type="ARBA" id="ARBA00022553"/>
    </source>
</evidence>
<proteinExistence type="predicted"/>
<dbReference type="InterPro" id="IPR039420">
    <property type="entry name" value="WalR-like"/>
</dbReference>
<dbReference type="CDD" id="cd00383">
    <property type="entry name" value="trans_reg_C"/>
    <property type="match status" value="1"/>
</dbReference>
<dbReference type="SUPFAM" id="SSF52172">
    <property type="entry name" value="CheY-like"/>
    <property type="match status" value="1"/>
</dbReference>
<evidence type="ECO:0000313" key="6">
    <source>
        <dbReference type="EMBL" id="SFV51896.1"/>
    </source>
</evidence>
<feature type="domain" description="Response regulatory" evidence="4">
    <location>
        <begin position="8"/>
        <end position="122"/>
    </location>
</feature>
<dbReference type="PROSITE" id="PS51755">
    <property type="entry name" value="OMPR_PHOB"/>
    <property type="match status" value="1"/>
</dbReference>
<protein>
    <submittedName>
        <fullName evidence="6">Putative two-component response regulator</fullName>
    </submittedName>
</protein>
<dbReference type="InterPro" id="IPR001867">
    <property type="entry name" value="OmpR/PhoB-type_DNA-bd"/>
</dbReference>
<sequence length="225" mass="26171">MKRLGKMTILYVENEEQLIKGYAPFLEEHCQSLYIARDGEEAYRIYREYRPNIILLDIYIPKMNGVELARAIRKDDYTTVLIVITSYSDRKTLLELIDLHLLSYLVKPVSRTALISTLVKAAQKVYGEQQINLSLNCSWDSKSKTLYYNGQQIGLTKRERSFFDLMVKKQGVPCAEDEIILNVWSDKYNETITNTSIRTLVKNLRKKIPSKLIKNQYGVGYKIEL</sequence>
<dbReference type="InterPro" id="IPR036388">
    <property type="entry name" value="WH-like_DNA-bd_sf"/>
</dbReference>
<dbReference type="InterPro" id="IPR011006">
    <property type="entry name" value="CheY-like_superfamily"/>
</dbReference>
<evidence type="ECO:0000259" key="4">
    <source>
        <dbReference type="PROSITE" id="PS50110"/>
    </source>
</evidence>
<gene>
    <name evidence="6" type="ORF">MNB_SV-12-433</name>
</gene>
<dbReference type="GO" id="GO:0000156">
    <property type="term" value="F:phosphorelay response regulator activity"/>
    <property type="evidence" value="ECO:0007669"/>
    <property type="project" value="TreeGrafter"/>
</dbReference>
<organism evidence="6">
    <name type="scientific">hydrothermal vent metagenome</name>
    <dbReference type="NCBI Taxonomy" id="652676"/>
    <lineage>
        <taxon>unclassified sequences</taxon>
        <taxon>metagenomes</taxon>
        <taxon>ecological metagenomes</taxon>
    </lineage>
</organism>
<dbReference type="CDD" id="cd00156">
    <property type="entry name" value="REC"/>
    <property type="match status" value="1"/>
</dbReference>
<dbReference type="PROSITE" id="PS50110">
    <property type="entry name" value="RESPONSE_REGULATORY"/>
    <property type="match status" value="1"/>
</dbReference>
<dbReference type="SUPFAM" id="SSF46894">
    <property type="entry name" value="C-terminal effector domain of the bipartite response regulators"/>
    <property type="match status" value="1"/>
</dbReference>
<feature type="domain" description="OmpR/PhoB-type" evidence="5">
    <location>
        <begin position="128"/>
        <end position="225"/>
    </location>
</feature>
<dbReference type="Pfam" id="PF00486">
    <property type="entry name" value="Trans_reg_C"/>
    <property type="match status" value="1"/>
</dbReference>